<evidence type="ECO:0000256" key="1">
    <source>
        <dbReference type="SAM" id="MobiDB-lite"/>
    </source>
</evidence>
<dbReference type="Gramene" id="OMERI10G12230.1">
    <property type="protein sequence ID" value="OMERI10G12230.1"/>
    <property type="gene ID" value="OMERI10G12230"/>
</dbReference>
<feature type="region of interest" description="Disordered" evidence="1">
    <location>
        <begin position="57"/>
        <end position="77"/>
    </location>
</feature>
<dbReference type="AlphaFoldDB" id="A0A0E0EZV5"/>
<evidence type="ECO:0000313" key="3">
    <source>
        <dbReference type="Proteomes" id="UP000008021"/>
    </source>
</evidence>
<dbReference type="EnsemblPlants" id="OMERI10G12230.1">
    <property type="protein sequence ID" value="OMERI10G12230.1"/>
    <property type="gene ID" value="OMERI10G12230"/>
</dbReference>
<name>A0A0E0EZV5_9ORYZ</name>
<protein>
    <submittedName>
        <fullName evidence="2">Uncharacterized protein</fullName>
    </submittedName>
</protein>
<sequence>MTVVNSNFSAKSTSSPATAFHSNSLTMLATKYSRCSMATPSPAQILLPTPNGIIRTSRLPVTSTPSPSPPARNRSGMNSIGFSHSLSSLPISATMKFTVAPLGMRYPPTSVSSAILCGSTKWAGGCLRRPSRMTAFRYGMSCVSSSVISSWSSPSLVLDLISSWSLDWMDGFLTSSAMIHCSAVAVVSVPALRNSEESITSSSSVRARSPSVSGRLTSSSVSTYECSNVVSFSGTGGPPACWIWFLRARRASMSGTKSSFCRRRRARPIWRRRRKMCLVTAG</sequence>
<reference evidence="2" key="2">
    <citation type="submission" date="2018-05" db="EMBL/GenBank/DDBJ databases">
        <title>OmerRS3 (Oryza meridionalis Reference Sequence Version 3).</title>
        <authorList>
            <person name="Zhang J."/>
            <person name="Kudrna D."/>
            <person name="Lee S."/>
            <person name="Talag J."/>
            <person name="Welchert J."/>
            <person name="Wing R.A."/>
        </authorList>
    </citation>
    <scope>NUCLEOTIDE SEQUENCE [LARGE SCALE GENOMIC DNA]</scope>
    <source>
        <strain evidence="2">cv. OR44</strain>
    </source>
</reference>
<organism evidence="2">
    <name type="scientific">Oryza meridionalis</name>
    <dbReference type="NCBI Taxonomy" id="40149"/>
    <lineage>
        <taxon>Eukaryota</taxon>
        <taxon>Viridiplantae</taxon>
        <taxon>Streptophyta</taxon>
        <taxon>Embryophyta</taxon>
        <taxon>Tracheophyta</taxon>
        <taxon>Spermatophyta</taxon>
        <taxon>Magnoliopsida</taxon>
        <taxon>Liliopsida</taxon>
        <taxon>Poales</taxon>
        <taxon>Poaceae</taxon>
        <taxon>BOP clade</taxon>
        <taxon>Oryzoideae</taxon>
        <taxon>Oryzeae</taxon>
        <taxon>Oryzinae</taxon>
        <taxon>Oryza</taxon>
    </lineage>
</organism>
<dbReference type="Proteomes" id="UP000008021">
    <property type="component" value="Chromosome 10"/>
</dbReference>
<accession>A0A0E0EZV5</accession>
<dbReference type="HOGENOM" id="CLU_988246_0_0_1"/>
<reference evidence="2" key="1">
    <citation type="submission" date="2015-04" db="UniProtKB">
        <authorList>
            <consortium name="EnsemblPlants"/>
        </authorList>
    </citation>
    <scope>IDENTIFICATION</scope>
</reference>
<keyword evidence="3" id="KW-1185">Reference proteome</keyword>
<proteinExistence type="predicted"/>
<feature type="compositionally biased region" description="Low complexity" evidence="1">
    <location>
        <begin position="57"/>
        <end position="75"/>
    </location>
</feature>
<evidence type="ECO:0000313" key="2">
    <source>
        <dbReference type="EnsemblPlants" id="OMERI10G12230.1"/>
    </source>
</evidence>